<keyword evidence="3" id="KW-1185">Reference proteome</keyword>
<dbReference type="Proteomes" id="UP000198243">
    <property type="component" value="Chromosome I"/>
</dbReference>
<protein>
    <submittedName>
        <fullName evidence="2">Uncharacterized protein</fullName>
    </submittedName>
</protein>
<dbReference type="AlphaFoldDB" id="A0A1C4UI78"/>
<dbReference type="EMBL" id="LT607412">
    <property type="protein sequence ID" value="SCE71406.1"/>
    <property type="molecule type" value="Genomic_DNA"/>
</dbReference>
<evidence type="ECO:0000313" key="2">
    <source>
        <dbReference type="EMBL" id="SCE71406.1"/>
    </source>
</evidence>
<organism evidence="2 3">
    <name type="scientific">Micromonospora coriariae</name>
    <dbReference type="NCBI Taxonomy" id="285665"/>
    <lineage>
        <taxon>Bacteria</taxon>
        <taxon>Bacillati</taxon>
        <taxon>Actinomycetota</taxon>
        <taxon>Actinomycetes</taxon>
        <taxon>Micromonosporales</taxon>
        <taxon>Micromonosporaceae</taxon>
        <taxon>Micromonospora</taxon>
    </lineage>
</organism>
<evidence type="ECO:0000256" key="1">
    <source>
        <dbReference type="SAM" id="MobiDB-lite"/>
    </source>
</evidence>
<feature type="region of interest" description="Disordered" evidence="1">
    <location>
        <begin position="1"/>
        <end position="30"/>
    </location>
</feature>
<dbReference type="OrthoDB" id="3397963at2"/>
<feature type="compositionally biased region" description="Basic and acidic residues" evidence="1">
    <location>
        <begin position="10"/>
        <end position="22"/>
    </location>
</feature>
<name>A0A1C4UI78_9ACTN</name>
<dbReference type="RefSeq" id="WP_146218288.1">
    <property type="nucleotide sequence ID" value="NZ_LT607412.1"/>
</dbReference>
<gene>
    <name evidence="2" type="ORF">GA0070607_0675</name>
</gene>
<accession>A0A1C4UI78</accession>
<sequence length="63" mass="6860">MPMQAQRRPPRTERSQTRDDRTGGGMTGAATPLTIWAAAVLLGRIGAGDDDSEDERHILRGIE</sequence>
<evidence type="ECO:0000313" key="3">
    <source>
        <dbReference type="Proteomes" id="UP000198243"/>
    </source>
</evidence>
<proteinExistence type="predicted"/>
<reference evidence="3" key="1">
    <citation type="submission" date="2016-06" db="EMBL/GenBank/DDBJ databases">
        <authorList>
            <person name="Varghese N."/>
            <person name="Submissions Spin"/>
        </authorList>
    </citation>
    <scope>NUCLEOTIDE SEQUENCE [LARGE SCALE GENOMIC DNA]</scope>
    <source>
        <strain evidence="3">DSM 44875</strain>
    </source>
</reference>